<dbReference type="Proteomes" id="UP001597102">
    <property type="component" value="Unassembled WGS sequence"/>
</dbReference>
<evidence type="ECO:0000256" key="1">
    <source>
        <dbReference type="ARBA" id="ARBA00022729"/>
    </source>
</evidence>
<dbReference type="PANTHER" id="PTHR33619:SF3">
    <property type="entry name" value="POLYSACCHARIDE EXPORT PROTEIN GFCE-RELATED"/>
    <property type="match status" value="1"/>
</dbReference>
<sequence>MNLPAPVFNTPSPLPPPGQHVRAPAGAIPGQPVALHGTYRLDSGDELRIVVFGQQNLSRVYAVDGSGYISMPLLGSVRARGLTTRQLASVITRDLGAEYVKNPKVSVEVQTYRPFYILGEVRRAGKYPYVSGMTIEEAVATAEGYTERANERKVRLTRRFDGVMSTVVVPSDYPVQPGDTIYVLERFF</sequence>
<dbReference type="EMBL" id="JBHTJO010000001">
    <property type="protein sequence ID" value="MFD0987319.1"/>
    <property type="molecule type" value="Genomic_DNA"/>
</dbReference>
<proteinExistence type="predicted"/>
<evidence type="ECO:0000313" key="5">
    <source>
        <dbReference type="Proteomes" id="UP001597102"/>
    </source>
</evidence>
<dbReference type="InterPro" id="IPR049712">
    <property type="entry name" value="Poly_export"/>
</dbReference>
<feature type="domain" description="Soluble ligand binding" evidence="3">
    <location>
        <begin position="115"/>
        <end position="166"/>
    </location>
</feature>
<evidence type="ECO:0000259" key="3">
    <source>
        <dbReference type="Pfam" id="PF10531"/>
    </source>
</evidence>
<feature type="domain" description="Polysaccharide export protein N-terminal" evidence="2">
    <location>
        <begin position="37"/>
        <end position="110"/>
    </location>
</feature>
<accession>A0ABW3JAK2</accession>
<gene>
    <name evidence="4" type="ORF">ACFQ2F_09450</name>
</gene>
<name>A0ABW3JAK2_9HYPH</name>
<dbReference type="Gene3D" id="3.30.1950.10">
    <property type="entry name" value="wza like domain"/>
    <property type="match status" value="1"/>
</dbReference>
<comment type="caution">
    <text evidence="4">The sequence shown here is derived from an EMBL/GenBank/DDBJ whole genome shotgun (WGS) entry which is preliminary data.</text>
</comment>
<dbReference type="PANTHER" id="PTHR33619">
    <property type="entry name" value="POLYSACCHARIDE EXPORT PROTEIN GFCE-RELATED"/>
    <property type="match status" value="1"/>
</dbReference>
<organism evidence="4 5">
    <name type="scientific">Methyloligella solikamskensis</name>
    <dbReference type="NCBI Taxonomy" id="1177756"/>
    <lineage>
        <taxon>Bacteria</taxon>
        <taxon>Pseudomonadati</taxon>
        <taxon>Pseudomonadota</taxon>
        <taxon>Alphaproteobacteria</taxon>
        <taxon>Hyphomicrobiales</taxon>
        <taxon>Hyphomicrobiaceae</taxon>
        <taxon>Methyloligella</taxon>
    </lineage>
</organism>
<evidence type="ECO:0000259" key="2">
    <source>
        <dbReference type="Pfam" id="PF02563"/>
    </source>
</evidence>
<dbReference type="Pfam" id="PF02563">
    <property type="entry name" value="Poly_export"/>
    <property type="match status" value="1"/>
</dbReference>
<evidence type="ECO:0000313" key="4">
    <source>
        <dbReference type="EMBL" id="MFD0987319.1"/>
    </source>
</evidence>
<reference evidence="5" key="1">
    <citation type="journal article" date="2019" name="Int. J. Syst. Evol. Microbiol.">
        <title>The Global Catalogue of Microorganisms (GCM) 10K type strain sequencing project: providing services to taxonomists for standard genome sequencing and annotation.</title>
        <authorList>
            <consortium name="The Broad Institute Genomics Platform"/>
            <consortium name="The Broad Institute Genome Sequencing Center for Infectious Disease"/>
            <person name="Wu L."/>
            <person name="Ma J."/>
        </authorList>
    </citation>
    <scope>NUCLEOTIDE SEQUENCE [LARGE SCALE GENOMIC DNA]</scope>
    <source>
        <strain evidence="5">CCUG 61697</strain>
    </source>
</reference>
<dbReference type="InterPro" id="IPR003715">
    <property type="entry name" value="Poly_export_N"/>
</dbReference>
<protein>
    <submittedName>
        <fullName evidence="4">Polysaccharide biosynthesis/export family protein</fullName>
    </submittedName>
</protein>
<dbReference type="RefSeq" id="WP_379089067.1">
    <property type="nucleotide sequence ID" value="NZ_JBHTJO010000001.1"/>
</dbReference>
<dbReference type="Pfam" id="PF10531">
    <property type="entry name" value="SLBB"/>
    <property type="match status" value="1"/>
</dbReference>
<keyword evidence="1" id="KW-0732">Signal</keyword>
<keyword evidence="5" id="KW-1185">Reference proteome</keyword>
<dbReference type="InterPro" id="IPR019554">
    <property type="entry name" value="Soluble_ligand-bd"/>
</dbReference>